<dbReference type="PROSITE" id="PS51352">
    <property type="entry name" value="THIOREDOXIN_2"/>
    <property type="match status" value="1"/>
</dbReference>
<dbReference type="InterPro" id="IPR013740">
    <property type="entry name" value="Redoxin"/>
</dbReference>
<dbReference type="Pfam" id="PF08534">
    <property type="entry name" value="Redoxin"/>
    <property type="match status" value="1"/>
</dbReference>
<keyword evidence="3 8" id="KW-0560">Oxidoreductase</keyword>
<proteinExistence type="predicted"/>
<dbReference type="InterPro" id="IPR013766">
    <property type="entry name" value="Thioredoxin_domain"/>
</dbReference>
<evidence type="ECO:0000256" key="6">
    <source>
        <dbReference type="SAM" id="SignalP"/>
    </source>
</evidence>
<dbReference type="InterPro" id="IPR036249">
    <property type="entry name" value="Thioredoxin-like_sf"/>
</dbReference>
<evidence type="ECO:0000256" key="2">
    <source>
        <dbReference type="ARBA" id="ARBA00022862"/>
    </source>
</evidence>
<dbReference type="EMBL" id="CP147920">
    <property type="protein sequence ID" value="XAU14444.1"/>
    <property type="molecule type" value="Genomic_DNA"/>
</dbReference>
<keyword evidence="2" id="KW-0049">Antioxidant</keyword>
<dbReference type="PANTHER" id="PTHR43110:SF1">
    <property type="entry name" value="THIOL PEROXIDASE"/>
    <property type="match status" value="1"/>
</dbReference>
<organism evidence="8 9">
    <name type="scientific">Sulfurimonas diazotrophicus</name>
    <dbReference type="NCBI Taxonomy" id="3131939"/>
    <lineage>
        <taxon>Bacteria</taxon>
        <taxon>Pseudomonadati</taxon>
        <taxon>Campylobacterota</taxon>
        <taxon>Epsilonproteobacteria</taxon>
        <taxon>Campylobacterales</taxon>
        <taxon>Sulfurimonadaceae</taxon>
        <taxon>Sulfurimonas</taxon>
    </lineage>
</organism>
<name>A0ABZ3H9Y8_9BACT</name>
<feature type="signal peptide" evidence="6">
    <location>
        <begin position="1"/>
        <end position="16"/>
    </location>
</feature>
<keyword evidence="5" id="KW-0676">Redox-active center</keyword>
<dbReference type="InterPro" id="IPR002065">
    <property type="entry name" value="TPX"/>
</dbReference>
<keyword evidence="1 8" id="KW-0575">Peroxidase</keyword>
<dbReference type="GO" id="GO:0004601">
    <property type="term" value="F:peroxidase activity"/>
    <property type="evidence" value="ECO:0007669"/>
    <property type="project" value="UniProtKB-KW"/>
</dbReference>
<dbReference type="InterPro" id="IPR050455">
    <property type="entry name" value="Tpx_Peroxidase_subfamily"/>
</dbReference>
<accession>A0ABZ3H9Y8</accession>
<evidence type="ECO:0000256" key="3">
    <source>
        <dbReference type="ARBA" id="ARBA00023002"/>
    </source>
</evidence>
<dbReference type="PROSITE" id="PS01265">
    <property type="entry name" value="TPX"/>
    <property type="match status" value="1"/>
</dbReference>
<keyword evidence="4" id="KW-1015">Disulfide bond</keyword>
<dbReference type="InterPro" id="IPR018219">
    <property type="entry name" value="Tpx_CS"/>
</dbReference>
<dbReference type="CDD" id="cd03014">
    <property type="entry name" value="PRX_Atyp2cys"/>
    <property type="match status" value="1"/>
</dbReference>
<dbReference type="EC" id="1.11.1.-" evidence="8"/>
<protein>
    <submittedName>
        <fullName evidence="8">Thiol peroxidase</fullName>
        <ecNumber evidence="8">1.11.1.-</ecNumber>
    </submittedName>
</protein>
<evidence type="ECO:0000256" key="5">
    <source>
        <dbReference type="ARBA" id="ARBA00023284"/>
    </source>
</evidence>
<evidence type="ECO:0000256" key="1">
    <source>
        <dbReference type="ARBA" id="ARBA00022559"/>
    </source>
</evidence>
<feature type="domain" description="Thioredoxin" evidence="7">
    <location>
        <begin position="33"/>
        <end position="186"/>
    </location>
</feature>
<keyword evidence="6" id="KW-0732">Signal</keyword>
<sequence>MRILAALTLSTTLAFAQSVTFQGNPVALEGTMPGVGEKAPTFTAVKNDLSVVTIGGTHPKTQIIAFVPSIDTPVCSLESKAFDDKVKQMKGVDLYIVSMDLPFAQKRFCGFESIGNITLASAYKRADHAGASQYGVSIGEPLLKDLFTRAVFVVNKEGVITYRQLVPEIASEPDYSAVIKAVNKLN</sequence>
<evidence type="ECO:0000259" key="7">
    <source>
        <dbReference type="PROSITE" id="PS51352"/>
    </source>
</evidence>
<dbReference type="RefSeq" id="WP_345972172.1">
    <property type="nucleotide sequence ID" value="NZ_CP147920.1"/>
</dbReference>
<dbReference type="SUPFAM" id="SSF52833">
    <property type="entry name" value="Thioredoxin-like"/>
    <property type="match status" value="1"/>
</dbReference>
<gene>
    <name evidence="8" type="primary">tpx</name>
    <name evidence="8" type="ORF">WCY31_09300</name>
</gene>
<reference evidence="8 9" key="1">
    <citation type="submission" date="2024-03" db="EMBL/GenBank/DDBJ databases">
        <title>Sulfurimonas sp. HSL3-1.</title>
        <authorList>
            <person name="Wang S."/>
        </authorList>
    </citation>
    <scope>NUCLEOTIDE SEQUENCE [LARGE SCALE GENOMIC DNA]</scope>
    <source>
        <strain evidence="8 9">HSL3-1</strain>
    </source>
</reference>
<dbReference type="NCBIfam" id="NF001808">
    <property type="entry name" value="PRK00522.1"/>
    <property type="match status" value="1"/>
</dbReference>
<dbReference type="Proteomes" id="UP001447842">
    <property type="component" value="Chromosome"/>
</dbReference>
<feature type="chain" id="PRO_5046567791" evidence="6">
    <location>
        <begin position="17"/>
        <end position="186"/>
    </location>
</feature>
<keyword evidence="9" id="KW-1185">Reference proteome</keyword>
<dbReference type="PANTHER" id="PTHR43110">
    <property type="entry name" value="THIOL PEROXIDASE"/>
    <property type="match status" value="1"/>
</dbReference>
<dbReference type="Gene3D" id="3.40.30.10">
    <property type="entry name" value="Glutaredoxin"/>
    <property type="match status" value="1"/>
</dbReference>
<evidence type="ECO:0000313" key="9">
    <source>
        <dbReference type="Proteomes" id="UP001447842"/>
    </source>
</evidence>
<evidence type="ECO:0000313" key="8">
    <source>
        <dbReference type="EMBL" id="XAU14444.1"/>
    </source>
</evidence>
<evidence type="ECO:0000256" key="4">
    <source>
        <dbReference type="ARBA" id="ARBA00023157"/>
    </source>
</evidence>